<dbReference type="InterPro" id="IPR012340">
    <property type="entry name" value="NA-bd_OB-fold"/>
</dbReference>
<dbReference type="AlphaFoldDB" id="A0AAD5XH46"/>
<dbReference type="SUPFAM" id="SSF50249">
    <property type="entry name" value="Nucleic acid-binding proteins"/>
    <property type="match status" value="1"/>
</dbReference>
<dbReference type="Pfam" id="PF01336">
    <property type="entry name" value="tRNA_anti-codon"/>
    <property type="match status" value="1"/>
</dbReference>
<dbReference type="SUPFAM" id="SSF55681">
    <property type="entry name" value="Class II aaRS and biotin synthetases"/>
    <property type="match status" value="1"/>
</dbReference>
<evidence type="ECO:0000259" key="9">
    <source>
        <dbReference type="PROSITE" id="PS50862"/>
    </source>
</evidence>
<keyword evidence="7" id="KW-0030">Aminoacyl-tRNA synthetase</keyword>
<dbReference type="InterPro" id="IPR004522">
    <property type="entry name" value="Asn-tRNA-ligase"/>
</dbReference>
<evidence type="ECO:0000256" key="7">
    <source>
        <dbReference type="ARBA" id="ARBA00023146"/>
    </source>
</evidence>
<feature type="domain" description="Aminoacyl-transfer RNA synthetases class-II family profile" evidence="9">
    <location>
        <begin position="132"/>
        <end position="488"/>
    </location>
</feature>
<dbReference type="InterPro" id="IPR006195">
    <property type="entry name" value="aa-tRNA-synth_II"/>
</dbReference>
<dbReference type="Pfam" id="PF00152">
    <property type="entry name" value="tRNA-synt_2"/>
    <property type="match status" value="1"/>
</dbReference>
<keyword evidence="11" id="KW-1185">Reference proteome</keyword>
<dbReference type="GO" id="GO:0005524">
    <property type="term" value="F:ATP binding"/>
    <property type="evidence" value="ECO:0007669"/>
    <property type="project" value="UniProtKB-KW"/>
</dbReference>
<accession>A0AAD5XH46</accession>
<dbReference type="InterPro" id="IPR045864">
    <property type="entry name" value="aa-tRNA-synth_II/BPL/LPL"/>
</dbReference>
<dbReference type="EC" id="6.1.1.22" evidence="2"/>
<gene>
    <name evidence="10" type="ORF">HK100_002755</name>
</gene>
<comment type="similarity">
    <text evidence="1">Belongs to the class-II aminoacyl-tRNA synthetase family.</text>
</comment>
<keyword evidence="3" id="KW-0436">Ligase</keyword>
<feature type="region of interest" description="Disordered" evidence="8">
    <location>
        <begin position="182"/>
        <end position="202"/>
    </location>
</feature>
<dbReference type="Proteomes" id="UP001211907">
    <property type="component" value="Unassembled WGS sequence"/>
</dbReference>
<dbReference type="Gene3D" id="2.40.50.140">
    <property type="entry name" value="Nucleic acid-binding proteins"/>
    <property type="match status" value="1"/>
</dbReference>
<proteinExistence type="inferred from homology"/>
<comment type="caution">
    <text evidence="10">The sequence shown here is derived from an EMBL/GenBank/DDBJ whole genome shotgun (WGS) entry which is preliminary data.</text>
</comment>
<dbReference type="PANTHER" id="PTHR22594">
    <property type="entry name" value="ASPARTYL/LYSYL-TRNA SYNTHETASE"/>
    <property type="match status" value="1"/>
</dbReference>
<evidence type="ECO:0000313" key="10">
    <source>
        <dbReference type="EMBL" id="KAJ3135393.1"/>
    </source>
</evidence>
<evidence type="ECO:0000256" key="1">
    <source>
        <dbReference type="ARBA" id="ARBA00008226"/>
    </source>
</evidence>
<dbReference type="InterPro" id="IPR004364">
    <property type="entry name" value="Aa-tRNA-synt_II"/>
</dbReference>
<evidence type="ECO:0000256" key="8">
    <source>
        <dbReference type="SAM" id="MobiDB-lite"/>
    </source>
</evidence>
<dbReference type="PROSITE" id="PS50862">
    <property type="entry name" value="AA_TRNA_LIGASE_II"/>
    <property type="match status" value="1"/>
</dbReference>
<dbReference type="CDD" id="cd04318">
    <property type="entry name" value="EcAsnRS_like_N"/>
    <property type="match status" value="1"/>
</dbReference>
<dbReference type="GO" id="GO:0006421">
    <property type="term" value="P:asparaginyl-tRNA aminoacylation"/>
    <property type="evidence" value="ECO:0007669"/>
    <property type="project" value="InterPro"/>
</dbReference>
<keyword evidence="5" id="KW-0067">ATP-binding</keyword>
<dbReference type="EMBL" id="JADGJH010000165">
    <property type="protein sequence ID" value="KAJ3135393.1"/>
    <property type="molecule type" value="Genomic_DNA"/>
</dbReference>
<dbReference type="CDD" id="cd00776">
    <property type="entry name" value="AsxRS_core"/>
    <property type="match status" value="1"/>
</dbReference>
<sequence>MQFPVLSIREVLQRWTGGSERVAVHGWVRTVRQQKQVAFVVVADGSNTAGIQAVVNPDLVGSLATGTSVRLEGALVRSIGANQSVELKVDTVTLLGDANPENYPLHKAKLPLEHLRDNIHLRSRTRTFTSMWKLRNATFQGFHSFFQKHDFIHINTPIITSSDCEGAGEAFRVFDPESFKSQTEITAPSTQQHEQQQQSTSKEFFTTPANLTVSSQLHLEAIAAALPRVYTISPAFRAEKSLSTRHLAEFWMLEAECAFFTDLGQVMDLVEAGVRAATTYVRDTCTEDLDIVSQLSANGGSGGKNSNGNGGVITKNVVEMMAQGGNPFHRITYTEALRILQQFSKKKKWQYSVDKWGCSLQSEHERFLADEYFKGPVFVTDYPAEVKPFYMLDSSDCLGNRGEHGGKTVACVDLLVPGIGELVGGSLREHSLEKIEEKIKEKGLSLQGLEWYLDLRRFGSVPHGGFGLGMERYLMTITGMSNIKDVIPIPRWYGHCSC</sequence>
<dbReference type="InterPro" id="IPR004365">
    <property type="entry name" value="NA-bd_OB_tRNA"/>
</dbReference>
<dbReference type="Gene3D" id="3.30.930.10">
    <property type="entry name" value="Bira Bifunctional Protein, Domain 2"/>
    <property type="match status" value="1"/>
</dbReference>
<dbReference type="GO" id="GO:0004816">
    <property type="term" value="F:asparagine-tRNA ligase activity"/>
    <property type="evidence" value="ECO:0007669"/>
    <property type="project" value="UniProtKB-EC"/>
</dbReference>
<keyword evidence="6" id="KW-0648">Protein biosynthesis</keyword>
<evidence type="ECO:0000256" key="2">
    <source>
        <dbReference type="ARBA" id="ARBA00012816"/>
    </source>
</evidence>
<dbReference type="PANTHER" id="PTHR22594:SF34">
    <property type="entry name" value="ASPARAGINE--TRNA LIGASE, MITOCHONDRIAL-RELATED"/>
    <property type="match status" value="1"/>
</dbReference>
<keyword evidence="4" id="KW-0547">Nucleotide-binding</keyword>
<evidence type="ECO:0000256" key="4">
    <source>
        <dbReference type="ARBA" id="ARBA00022741"/>
    </source>
</evidence>
<dbReference type="PRINTS" id="PR01042">
    <property type="entry name" value="TRNASYNTHASP"/>
</dbReference>
<dbReference type="GO" id="GO:0003676">
    <property type="term" value="F:nucleic acid binding"/>
    <property type="evidence" value="ECO:0007669"/>
    <property type="project" value="InterPro"/>
</dbReference>
<name>A0AAD5XH46_9FUNG</name>
<dbReference type="NCBIfam" id="NF003037">
    <property type="entry name" value="PRK03932.1"/>
    <property type="match status" value="1"/>
</dbReference>
<evidence type="ECO:0000256" key="6">
    <source>
        <dbReference type="ARBA" id="ARBA00022917"/>
    </source>
</evidence>
<dbReference type="NCBIfam" id="TIGR00457">
    <property type="entry name" value="asnS"/>
    <property type="match status" value="1"/>
</dbReference>
<evidence type="ECO:0000313" key="11">
    <source>
        <dbReference type="Proteomes" id="UP001211907"/>
    </source>
</evidence>
<evidence type="ECO:0000256" key="3">
    <source>
        <dbReference type="ARBA" id="ARBA00022598"/>
    </source>
</evidence>
<reference evidence="10" key="1">
    <citation type="submission" date="2020-05" db="EMBL/GenBank/DDBJ databases">
        <title>Phylogenomic resolution of chytrid fungi.</title>
        <authorList>
            <person name="Stajich J.E."/>
            <person name="Amses K."/>
            <person name="Simmons R."/>
            <person name="Seto K."/>
            <person name="Myers J."/>
            <person name="Bonds A."/>
            <person name="Quandt C.A."/>
            <person name="Barry K."/>
            <person name="Liu P."/>
            <person name="Grigoriev I."/>
            <person name="Longcore J.E."/>
            <person name="James T.Y."/>
        </authorList>
    </citation>
    <scope>NUCLEOTIDE SEQUENCE</scope>
    <source>
        <strain evidence="10">JEL0513</strain>
    </source>
</reference>
<evidence type="ECO:0000256" key="5">
    <source>
        <dbReference type="ARBA" id="ARBA00022840"/>
    </source>
</evidence>
<organism evidence="10 11">
    <name type="scientific">Physocladia obscura</name>
    <dbReference type="NCBI Taxonomy" id="109957"/>
    <lineage>
        <taxon>Eukaryota</taxon>
        <taxon>Fungi</taxon>
        <taxon>Fungi incertae sedis</taxon>
        <taxon>Chytridiomycota</taxon>
        <taxon>Chytridiomycota incertae sedis</taxon>
        <taxon>Chytridiomycetes</taxon>
        <taxon>Chytridiales</taxon>
        <taxon>Chytriomycetaceae</taxon>
        <taxon>Physocladia</taxon>
    </lineage>
</organism>
<dbReference type="GO" id="GO:0005739">
    <property type="term" value="C:mitochondrion"/>
    <property type="evidence" value="ECO:0007669"/>
    <property type="project" value="TreeGrafter"/>
</dbReference>
<dbReference type="InterPro" id="IPR002312">
    <property type="entry name" value="Asp/Asn-tRNA-synth_IIb"/>
</dbReference>
<protein>
    <recommendedName>
        <fullName evidence="2">asparagine--tRNA ligase</fullName>
        <ecNumber evidence="2">6.1.1.22</ecNumber>
    </recommendedName>
</protein>